<comment type="subcellular location">
    <subcellularLocation>
        <location evidence="1">Cytoplasm</location>
        <location evidence="1">Cytoskeleton</location>
    </subcellularLocation>
</comment>
<evidence type="ECO:0000256" key="3">
    <source>
        <dbReference type="ARBA" id="ARBA00022490"/>
    </source>
</evidence>
<dbReference type="InterPro" id="IPR015943">
    <property type="entry name" value="WD40/YVTN_repeat-like_dom_sf"/>
</dbReference>
<feature type="compositionally biased region" description="Low complexity" evidence="8">
    <location>
        <begin position="478"/>
        <end position="492"/>
    </location>
</feature>
<feature type="compositionally biased region" description="Low complexity" evidence="8">
    <location>
        <begin position="202"/>
        <end position="217"/>
    </location>
</feature>
<keyword evidence="4 7" id="KW-0853">WD repeat</keyword>
<dbReference type="InterPro" id="IPR025956">
    <property type="entry name" value="DYNC1I1/DYNC1I2"/>
</dbReference>
<gene>
    <name evidence="10" type="primary">DYNC1I2A_2</name>
    <name evidence="10" type="ORF">ILYODFUR_008972</name>
</gene>
<feature type="signal peptide" evidence="9">
    <location>
        <begin position="1"/>
        <end position="32"/>
    </location>
</feature>
<comment type="caution">
    <text evidence="10">The sequence shown here is derived from an EMBL/GenBank/DDBJ whole genome shotgun (WGS) entry which is preliminary data.</text>
</comment>
<keyword evidence="6" id="KW-0206">Cytoskeleton</keyword>
<dbReference type="PANTHER" id="PTHR12442:SF37">
    <property type="entry name" value="CYTOPLASMIC DYNEIN 1 INTERMEDIATE CHAIN 2"/>
    <property type="match status" value="1"/>
</dbReference>
<evidence type="ECO:0000313" key="10">
    <source>
        <dbReference type="EMBL" id="MEQ2254960.1"/>
    </source>
</evidence>
<feature type="region of interest" description="Disordered" evidence="8">
    <location>
        <begin position="196"/>
        <end position="229"/>
    </location>
</feature>
<dbReference type="EMBL" id="JAHRIQ010104884">
    <property type="protein sequence ID" value="MEQ2254960.1"/>
    <property type="molecule type" value="Genomic_DNA"/>
</dbReference>
<feature type="region of interest" description="Disordered" evidence="8">
    <location>
        <begin position="540"/>
        <end position="598"/>
    </location>
</feature>
<evidence type="ECO:0000256" key="7">
    <source>
        <dbReference type="PROSITE-ProRule" id="PRU00221"/>
    </source>
</evidence>
<dbReference type="Gene3D" id="2.130.10.10">
    <property type="entry name" value="YVTN repeat-like/Quinoprotein amine dehydrogenase"/>
    <property type="match status" value="2"/>
</dbReference>
<feature type="repeat" description="WD" evidence="7">
    <location>
        <begin position="857"/>
        <end position="904"/>
    </location>
</feature>
<dbReference type="Pfam" id="PF11540">
    <property type="entry name" value="Dynein_IC2"/>
    <property type="match status" value="1"/>
</dbReference>
<comment type="similarity">
    <text evidence="2">Belongs to the dynein intermediate chain family.</text>
</comment>
<evidence type="ECO:0000256" key="6">
    <source>
        <dbReference type="ARBA" id="ARBA00023212"/>
    </source>
</evidence>
<reference evidence="10 11" key="1">
    <citation type="submission" date="2021-06" db="EMBL/GenBank/DDBJ databases">
        <authorList>
            <person name="Palmer J.M."/>
        </authorList>
    </citation>
    <scope>NUCLEOTIDE SEQUENCE [LARGE SCALE GENOMIC DNA]</scope>
    <source>
        <strain evidence="11">if_2019</strain>
        <tissue evidence="10">Muscle</tissue>
    </source>
</reference>
<feature type="compositionally biased region" description="Basic and acidic residues" evidence="8">
    <location>
        <begin position="409"/>
        <end position="431"/>
    </location>
</feature>
<dbReference type="Pfam" id="PF00400">
    <property type="entry name" value="WD40"/>
    <property type="match status" value="2"/>
</dbReference>
<dbReference type="InterPro" id="IPR001680">
    <property type="entry name" value="WD40_rpt"/>
</dbReference>
<evidence type="ECO:0000256" key="4">
    <source>
        <dbReference type="ARBA" id="ARBA00022574"/>
    </source>
</evidence>
<feature type="region of interest" description="Disordered" evidence="8">
    <location>
        <begin position="409"/>
        <end position="508"/>
    </location>
</feature>
<protein>
    <submittedName>
        <fullName evidence="10">Dynein, cytoplasmic 1, intermediate chain 2a</fullName>
    </submittedName>
</protein>
<name>A0ABV0VDS9_9TELE</name>
<dbReference type="SMART" id="SM00320">
    <property type="entry name" value="WD40"/>
    <property type="match status" value="7"/>
</dbReference>
<keyword evidence="11" id="KW-1185">Reference proteome</keyword>
<evidence type="ECO:0000256" key="1">
    <source>
        <dbReference type="ARBA" id="ARBA00004245"/>
    </source>
</evidence>
<keyword evidence="9" id="KW-0732">Signal</keyword>
<keyword evidence="5" id="KW-0677">Repeat</keyword>
<feature type="compositionally biased region" description="Basic and acidic residues" evidence="8">
    <location>
        <begin position="588"/>
        <end position="598"/>
    </location>
</feature>
<evidence type="ECO:0000256" key="5">
    <source>
        <dbReference type="ARBA" id="ARBA00022737"/>
    </source>
</evidence>
<dbReference type="InterPro" id="IPR036322">
    <property type="entry name" value="WD40_repeat_dom_sf"/>
</dbReference>
<evidence type="ECO:0000313" key="11">
    <source>
        <dbReference type="Proteomes" id="UP001482620"/>
    </source>
</evidence>
<evidence type="ECO:0000256" key="2">
    <source>
        <dbReference type="ARBA" id="ARBA00011059"/>
    </source>
</evidence>
<dbReference type="SUPFAM" id="SSF50978">
    <property type="entry name" value="WD40 repeat-like"/>
    <property type="match status" value="1"/>
</dbReference>
<dbReference type="PROSITE" id="PS50082">
    <property type="entry name" value="WD_REPEATS_2"/>
    <property type="match status" value="1"/>
</dbReference>
<accession>A0ABV0VDS9</accession>
<dbReference type="PANTHER" id="PTHR12442">
    <property type="entry name" value="DYNEIN INTERMEDIATE CHAIN"/>
    <property type="match status" value="1"/>
</dbReference>
<dbReference type="InterPro" id="IPR050687">
    <property type="entry name" value="Dynein_IC"/>
</dbReference>
<evidence type="ECO:0000256" key="9">
    <source>
        <dbReference type="SAM" id="SignalP"/>
    </source>
</evidence>
<proteinExistence type="inferred from homology"/>
<feature type="chain" id="PRO_5045216743" evidence="9">
    <location>
        <begin position="33"/>
        <end position="1019"/>
    </location>
</feature>
<organism evidence="10 11">
    <name type="scientific">Ilyodon furcidens</name>
    <name type="common">goldbreast splitfin</name>
    <dbReference type="NCBI Taxonomy" id="33524"/>
    <lineage>
        <taxon>Eukaryota</taxon>
        <taxon>Metazoa</taxon>
        <taxon>Chordata</taxon>
        <taxon>Craniata</taxon>
        <taxon>Vertebrata</taxon>
        <taxon>Euteleostomi</taxon>
        <taxon>Actinopterygii</taxon>
        <taxon>Neopterygii</taxon>
        <taxon>Teleostei</taxon>
        <taxon>Neoteleostei</taxon>
        <taxon>Acanthomorphata</taxon>
        <taxon>Ovalentaria</taxon>
        <taxon>Atherinomorphae</taxon>
        <taxon>Cyprinodontiformes</taxon>
        <taxon>Goodeidae</taxon>
        <taxon>Ilyodon</taxon>
    </lineage>
</organism>
<sequence length="1019" mass="113959">MKMKQQMSVMVSLASLLRKLCCLLLMPGFLGATSLMKVKNPDGNPVRIGCAEANDFLTNSRPKRNVDPKWYRGNPDFHYYYRFYNSIGHIEGLYEIDRIRMLYQQMRFLELTYGPDSATYQNKMGVITGTTGPATTAHPPAPSTMPAPTQNPLENAQKIYLCNPKDPLCKPKIVYLPTGAVPILCDPRINPHCRAKTEKGTKTAASKPTSATPAPGKGDPPAPPPVTMKGMEYDCDPYWDPDCLIDQSSRLVQEASSPATLPEDKLELEDETTDKGNVPVVSATAKKKNPYPYFDPYDFKRDLYDPFHYAEKSKSINHFQWFKLKLGGWQHESLGMLFFSRDRETDEDRRSLFQHHRLHPPSSFIGNKRPQNWSLSVLPQLNLTSDISMSDKSELKAELERKKQRIAQIREEKKRKEEEKKKKDGESKRGAEGGPVGSEDSDLERKRREAEALLQSVGITPDVPHVPAPMSPSNKSVGSDAGSQDSGDGNAGPRTLHWDPDPSTLQLHSDSELMGRGAVRLTMSKLIQVDIVPKEMVSYSKETQTPTEALAHMDQKADEEEDEEISAPPLTEDTQDEKNEQSEQQEEDTPKELTEEEKLQVLHSDEFLSFFERGSRIVERALAEQVDVCFDYSGRDLEDKEGDLQAGAKLVLNRQFADERWTKNRVVTCLDWSPQYPELLVASYNNNEDAPHEPDGVALVWNMKYKKATPEYIFHCQSEVMSAGFAKFHPNLVVGGTYSGQIVLWDNRSNKRTPVQRTPLSASAHTHPVYCVNVVGTQNAHNLISISTDGKMCSWSLDMLSQPQDSLELVFKQSKAVAVTSMAFPVGDVNNFVVGSEDGSVYTACRHGSKAGITEVFEGHHGPVTGLSCHSAAGPVDFSHLFISSSFDWTVKLWSTKSTRPLYSFEDSSDYVYDSMWSPAHPALFACVDLSGRLDLWNLNNDTEVPTASVCVEGSPALNRVRWSHSGKEIATGDSDGQVQVYDVGEQICVPKADEWTRFVRTLAEINENRDEAEELANV</sequence>
<evidence type="ECO:0000256" key="8">
    <source>
        <dbReference type="SAM" id="MobiDB-lite"/>
    </source>
</evidence>
<dbReference type="Proteomes" id="UP001482620">
    <property type="component" value="Unassembled WGS sequence"/>
</dbReference>
<keyword evidence="3" id="KW-0963">Cytoplasm</keyword>